<dbReference type="GO" id="GO:0002181">
    <property type="term" value="P:cytoplasmic translation"/>
    <property type="evidence" value="ECO:0007669"/>
    <property type="project" value="TreeGrafter"/>
</dbReference>
<dbReference type="GO" id="GO:0003735">
    <property type="term" value="F:structural constituent of ribosome"/>
    <property type="evidence" value="ECO:0007669"/>
    <property type="project" value="InterPro"/>
</dbReference>
<reference evidence="4" key="1">
    <citation type="journal article" date="2011" name="Science">
        <title>Crystal structure of the eukaryotic 40S ribosomal subunit in complex with initiation factor 1.</title>
        <authorList>
            <person name="Rabl J."/>
            <person name="Leibundgut M."/>
            <person name="Ataide S.F."/>
            <person name="Haag A."/>
            <person name="Ban N."/>
        </authorList>
    </citation>
    <scope>NUCLEOTIDE SEQUENCE</scope>
</reference>
<accession>E6PBU7</accession>
<dbReference type="AlphaFoldDB" id="E6PBU7"/>
<dbReference type="FunFam" id="4.10.830.10:FF:000002">
    <property type="entry name" value="40S ribosomal protein S29"/>
    <property type="match status" value="1"/>
</dbReference>
<keyword evidence="5" id="KW-0479">Metal-binding</keyword>
<keyword evidence="2 4" id="KW-0689">Ribosomal protein</keyword>
<organism evidence="4">
    <name type="scientific">Tetrahymena thermophila</name>
    <dbReference type="NCBI Taxonomy" id="5911"/>
    <lineage>
        <taxon>Eukaryota</taxon>
        <taxon>Sar</taxon>
        <taxon>Alveolata</taxon>
        <taxon>Ciliophora</taxon>
        <taxon>Intramacronucleata</taxon>
        <taxon>Oligohymenophorea</taxon>
        <taxon>Hymenostomatida</taxon>
        <taxon>Tetrahymenina</taxon>
        <taxon>Tetrahymenidae</taxon>
        <taxon>Tetrahymena</taxon>
    </lineage>
</organism>
<dbReference type="GO" id="GO:0022627">
    <property type="term" value="C:cytosolic small ribosomal subunit"/>
    <property type="evidence" value="ECO:0007669"/>
    <property type="project" value="TreeGrafter"/>
</dbReference>
<dbReference type="Gene3D" id="4.10.830.10">
    <property type="entry name" value="30s Ribosomal Protein S14, Chain N"/>
    <property type="match status" value="1"/>
</dbReference>
<keyword evidence="5" id="KW-0862">Zinc</keyword>
<dbReference type="InterPro" id="IPR001209">
    <property type="entry name" value="Ribosomal_uS14"/>
</dbReference>
<sequence>MPNKLWRTHPRNYGKDSKECRVCGARQGLITKYEMMTCRRCFREQAPHIGFVKYR</sequence>
<evidence type="ECO:0000313" key="4">
    <source>
        <dbReference type="EMBL" id="DAA33993.1"/>
    </source>
</evidence>
<dbReference type="Pfam" id="PF00253">
    <property type="entry name" value="Ribosomal_S14"/>
    <property type="match status" value="1"/>
</dbReference>
<name>E6PBU7_TETTH</name>
<dbReference type="PDB" id="4BTS">
    <property type="method" value="X-ray"/>
    <property type="resolution" value="3.70 A"/>
    <property type="chains" value="AN/BN/CN/DN=1-55"/>
</dbReference>
<protein>
    <submittedName>
        <fullName evidence="4">40S ribosomal protein rpS29e</fullName>
    </submittedName>
</protein>
<dbReference type="GO" id="GO:0008270">
    <property type="term" value="F:zinc ion binding"/>
    <property type="evidence" value="ECO:0007669"/>
    <property type="project" value="InterPro"/>
</dbReference>
<dbReference type="SMR" id="E6PBU7"/>
<keyword evidence="3" id="KW-0687">Ribonucleoprotein</keyword>
<dbReference type="EMBL" id="BK007936">
    <property type="protein sequence ID" value="DAA33993.1"/>
    <property type="molecule type" value="mRNA"/>
</dbReference>
<feature type="binding site" evidence="5">
    <location>
        <position position="23"/>
    </location>
    <ligand>
        <name>Zn(2+)</name>
        <dbReference type="ChEBI" id="CHEBI:29105"/>
    </ligand>
</feature>
<comment type="similarity">
    <text evidence="1">Belongs to the universal ribosomal protein uS14 family.</text>
</comment>
<dbReference type="InterPro" id="IPR039744">
    <property type="entry name" value="RIbosomal_uS14_euk_arc"/>
</dbReference>
<feature type="binding site" evidence="5">
    <location>
        <position position="20"/>
    </location>
    <ligand>
        <name>Zn(2+)</name>
        <dbReference type="ChEBI" id="CHEBI:29105"/>
    </ligand>
</feature>
<dbReference type="PANTHER" id="PTHR12010">
    <property type="entry name" value="40S RIBOSOMAL PROTEIN S29"/>
    <property type="match status" value="1"/>
</dbReference>
<evidence type="ECO:0000256" key="2">
    <source>
        <dbReference type="ARBA" id="ARBA00022980"/>
    </source>
</evidence>
<evidence type="ECO:0007829" key="5">
    <source>
        <dbReference type="PDB" id="4BTS"/>
    </source>
</evidence>
<dbReference type="PANTHER" id="PTHR12010:SF2">
    <property type="entry name" value="40S RIBOSOMAL PROTEIN S29"/>
    <property type="match status" value="1"/>
</dbReference>
<evidence type="ECO:0000256" key="3">
    <source>
        <dbReference type="ARBA" id="ARBA00023274"/>
    </source>
</evidence>
<dbReference type="PDBsum" id="4BTS"/>
<feature type="binding site" evidence="5">
    <location>
        <position position="41"/>
    </location>
    <ligand>
        <name>Zn(2+)</name>
        <dbReference type="ChEBI" id="CHEBI:29105"/>
    </ligand>
</feature>
<dbReference type="NCBIfam" id="NF004424">
    <property type="entry name" value="PRK05766.1"/>
    <property type="match status" value="1"/>
</dbReference>
<dbReference type="InterPro" id="IPR043140">
    <property type="entry name" value="Ribosomal_uS14_sf"/>
</dbReference>
<proteinExistence type="evidence at protein level"/>
<keyword evidence="5" id="KW-0002">3D-structure</keyword>
<evidence type="ECO:0000256" key="1">
    <source>
        <dbReference type="ARBA" id="ARBA00009083"/>
    </source>
</evidence>
<reference evidence="5" key="2">
    <citation type="journal article" date="2013" name="Nat. Struct. Mol. Biol.">
        <title>The crystal structure of the eukaryotic 40S ribosomal subunit in complex with eIF1 and eIF1A.</title>
        <authorList>
            <person name="Weisser M."/>
            <person name="Voigts-Hoffmann F."/>
            <person name="Rabl J."/>
            <person name="Leibundgut M."/>
            <person name="Ban N."/>
        </authorList>
    </citation>
    <scope>X-RAY CRYSTALLOGRAPHY (3.70 ANGSTROMS) IN COMPLEX WITH ZN(2+)</scope>
</reference>
<feature type="binding site" evidence="5">
    <location>
        <position position="38"/>
    </location>
    <ligand>
        <name>Zn(2+)</name>
        <dbReference type="ChEBI" id="CHEBI:29105"/>
    </ligand>
</feature>